<dbReference type="EMBL" id="JASNQZ010000004">
    <property type="protein sequence ID" value="KAL0958244.1"/>
    <property type="molecule type" value="Genomic_DNA"/>
</dbReference>
<evidence type="ECO:0000313" key="1">
    <source>
        <dbReference type="EMBL" id="KAL0958244.1"/>
    </source>
</evidence>
<gene>
    <name evidence="1" type="ORF">HGRIS_000399</name>
</gene>
<evidence type="ECO:0000313" key="2">
    <source>
        <dbReference type="Proteomes" id="UP001556367"/>
    </source>
</evidence>
<accession>A0ABR3JR32</accession>
<reference evidence="2" key="1">
    <citation type="submission" date="2024-06" db="EMBL/GenBank/DDBJ databases">
        <title>Multi-omics analyses provide insights into the biosynthesis of the anticancer antibiotic pleurotin in Hohenbuehelia grisea.</title>
        <authorList>
            <person name="Weaver J.A."/>
            <person name="Alberti F."/>
        </authorList>
    </citation>
    <scope>NUCLEOTIDE SEQUENCE [LARGE SCALE GENOMIC DNA]</scope>
    <source>
        <strain evidence="2">T-177</strain>
    </source>
</reference>
<dbReference type="Proteomes" id="UP001556367">
    <property type="component" value="Unassembled WGS sequence"/>
</dbReference>
<sequence>MDSQRQSPAPLEDFQIDDGISDNAIKSPAAKTSMFEGSKNFSIINSVFNDVGNDINQTNYVPDHLDNSFDNYARHSSSSRLKIIKKSGIPWKL</sequence>
<name>A0ABR3JR32_9AGAR</name>
<organism evidence="1 2">
    <name type="scientific">Hohenbuehelia grisea</name>
    <dbReference type="NCBI Taxonomy" id="104357"/>
    <lineage>
        <taxon>Eukaryota</taxon>
        <taxon>Fungi</taxon>
        <taxon>Dikarya</taxon>
        <taxon>Basidiomycota</taxon>
        <taxon>Agaricomycotina</taxon>
        <taxon>Agaricomycetes</taxon>
        <taxon>Agaricomycetidae</taxon>
        <taxon>Agaricales</taxon>
        <taxon>Pleurotineae</taxon>
        <taxon>Pleurotaceae</taxon>
        <taxon>Hohenbuehelia</taxon>
    </lineage>
</organism>
<keyword evidence="2" id="KW-1185">Reference proteome</keyword>
<protein>
    <submittedName>
        <fullName evidence="1">Uncharacterized protein</fullName>
    </submittedName>
</protein>
<comment type="caution">
    <text evidence="1">The sequence shown here is derived from an EMBL/GenBank/DDBJ whole genome shotgun (WGS) entry which is preliminary data.</text>
</comment>
<proteinExistence type="predicted"/>